<dbReference type="EMBL" id="VLNT01000010">
    <property type="protein sequence ID" value="TSD62268.1"/>
    <property type="molecule type" value="Genomic_DNA"/>
</dbReference>
<dbReference type="SUPFAM" id="SSF55961">
    <property type="entry name" value="Bet v1-like"/>
    <property type="match status" value="1"/>
</dbReference>
<dbReference type="Gene3D" id="3.30.530.20">
    <property type="match status" value="1"/>
</dbReference>
<evidence type="ECO:0000313" key="2">
    <source>
        <dbReference type="Proteomes" id="UP000316988"/>
    </source>
</evidence>
<sequence>MVVRLAVTVDAPLEQVWERVTSPAGINDELAPILSMGMPRDHRDATVATVPVGVPLGKAWLRLGGIVPIDYDDLTIAELDPPHGFHERSSMLVARVWEHRRQLARVGERRTLVTDELTIEPRLPVPARVPRTIVSFLFRHRHRRLAAHFAGAGAGG</sequence>
<protein>
    <recommendedName>
        <fullName evidence="3">SRPBCC family protein</fullName>
    </recommendedName>
</protein>
<name>A0A554S7D2_9ACTN</name>
<accession>A0A554S7D2</accession>
<dbReference type="InterPro" id="IPR023393">
    <property type="entry name" value="START-like_dom_sf"/>
</dbReference>
<evidence type="ECO:0000313" key="1">
    <source>
        <dbReference type="EMBL" id="TSD62268.1"/>
    </source>
</evidence>
<comment type="caution">
    <text evidence="1">The sequence shown here is derived from an EMBL/GenBank/DDBJ whole genome shotgun (WGS) entry which is preliminary data.</text>
</comment>
<evidence type="ECO:0008006" key="3">
    <source>
        <dbReference type="Google" id="ProtNLM"/>
    </source>
</evidence>
<organism evidence="1 2">
    <name type="scientific">Aeromicrobium piscarium</name>
    <dbReference type="NCBI Taxonomy" id="2590901"/>
    <lineage>
        <taxon>Bacteria</taxon>
        <taxon>Bacillati</taxon>
        <taxon>Actinomycetota</taxon>
        <taxon>Actinomycetes</taxon>
        <taxon>Propionibacteriales</taxon>
        <taxon>Nocardioidaceae</taxon>
        <taxon>Aeromicrobium</taxon>
    </lineage>
</organism>
<keyword evidence="2" id="KW-1185">Reference proteome</keyword>
<dbReference type="Proteomes" id="UP000316988">
    <property type="component" value="Unassembled WGS sequence"/>
</dbReference>
<reference evidence="1 2" key="1">
    <citation type="submission" date="2019-07" db="EMBL/GenBank/DDBJ databases">
        <authorList>
            <person name="Zhao L.H."/>
        </authorList>
    </citation>
    <scope>NUCLEOTIDE SEQUENCE [LARGE SCALE GENOMIC DNA]</scope>
    <source>
        <strain evidence="1 2">Co35</strain>
    </source>
</reference>
<proteinExistence type="predicted"/>
<dbReference type="AlphaFoldDB" id="A0A554S7D2"/>
<gene>
    <name evidence="1" type="ORF">FNM00_12900</name>
</gene>
<dbReference type="OrthoDB" id="7063435at2"/>